<dbReference type="Pfam" id="PF01551">
    <property type="entry name" value="Peptidase_M23"/>
    <property type="match status" value="1"/>
</dbReference>
<evidence type="ECO:0000256" key="2">
    <source>
        <dbReference type="ARBA" id="ARBA00004196"/>
    </source>
</evidence>
<dbReference type="InterPro" id="IPR011055">
    <property type="entry name" value="Dup_hybrid_motif"/>
</dbReference>
<dbReference type="PANTHER" id="PTHR21666:SF288">
    <property type="entry name" value="CELL DIVISION PROTEIN YTFB"/>
    <property type="match status" value="1"/>
</dbReference>
<organism evidence="12 13">
    <name type="scientific">Marinobacter xestospongiae</name>
    <dbReference type="NCBI Taxonomy" id="994319"/>
    <lineage>
        <taxon>Bacteria</taxon>
        <taxon>Pseudomonadati</taxon>
        <taxon>Pseudomonadota</taxon>
        <taxon>Gammaproteobacteria</taxon>
        <taxon>Pseudomonadales</taxon>
        <taxon>Marinobacteraceae</taxon>
        <taxon>Marinobacter</taxon>
    </lineage>
</organism>
<sequence length="462" mass="49565">MLNKFPKTHLAAAVVITAVVSTAMVLSPSSDVEAKRMSVALDIESGKATPMQPAAADNAAASADAQSAPATLSATAPTEATAATAVDVPAEPQLTWSRFDIRSGDTLSSLFKKAGYNDGLMLSVIHGEGEADALQHLYAGETIGFASNDDGDLVQIQLERSRLETLQIDRTDDGFVGEKVVREPEARITYAEAEIDSSLFGAGQSAGLTDKLTMELAGIFGWDIDFVLDIRKGDRFSVVYEELFLDGEKIDNGRILAASFNNQDREFKAVLYTDEDGVSAYYTPEGRSMRKAFLRTPVDFARISSHFNLSRRHPVLHRIRAHKGTDYAASPGTPIKAAGDGKVIHAGRKGGFGNAVVLQHGNNITTLYAHMRGFARGIRSGQRVTQGQVIGYVGSSGLATGPHLHYEFRVNGAPRNPVTVPLPDAEPIPGDERQRFNAATQGLLAQLDTFQSTSGMTLARGE</sequence>
<dbReference type="InterPro" id="IPR045834">
    <property type="entry name" value="Csd3_N2"/>
</dbReference>
<comment type="caution">
    <text evidence="12">The sequence shown here is derived from an EMBL/GenBank/DDBJ whole genome shotgun (WGS) entry which is preliminary data.</text>
</comment>
<dbReference type="InterPro" id="IPR050570">
    <property type="entry name" value="Cell_wall_metabolism_enzyme"/>
</dbReference>
<dbReference type="CDD" id="cd12797">
    <property type="entry name" value="M23_peptidase"/>
    <property type="match status" value="1"/>
</dbReference>
<dbReference type="RefSeq" id="WP_316973424.1">
    <property type="nucleotide sequence ID" value="NZ_JAWIIJ010000005.1"/>
</dbReference>
<dbReference type="Pfam" id="PF19425">
    <property type="entry name" value="Csd3_N2"/>
    <property type="match status" value="1"/>
</dbReference>
<gene>
    <name evidence="12" type="ORF">RYS15_08420</name>
</gene>
<comment type="subcellular location">
    <subcellularLocation>
        <location evidence="2">Cell envelope</location>
    </subcellularLocation>
</comment>
<feature type="domain" description="Csd3-like second N-terminal" evidence="11">
    <location>
        <begin position="192"/>
        <end position="308"/>
    </location>
</feature>
<keyword evidence="13" id="KW-1185">Reference proteome</keyword>
<keyword evidence="7" id="KW-0482">Metalloprotease</keyword>
<protein>
    <submittedName>
        <fullName evidence="12">Peptidoglycan DD-metalloendopeptidase family protein</fullName>
    </submittedName>
</protein>
<feature type="signal peptide" evidence="8">
    <location>
        <begin position="1"/>
        <end position="23"/>
    </location>
</feature>
<dbReference type="Pfam" id="PF04225">
    <property type="entry name" value="LysM_OapA"/>
    <property type="match status" value="1"/>
</dbReference>
<keyword evidence="6" id="KW-0862">Zinc</keyword>
<dbReference type="SUPFAM" id="SSF51261">
    <property type="entry name" value="Duplicated hybrid motif"/>
    <property type="match status" value="1"/>
</dbReference>
<comment type="cofactor">
    <cofactor evidence="1">
        <name>Zn(2+)</name>
        <dbReference type="ChEBI" id="CHEBI:29105"/>
    </cofactor>
</comment>
<evidence type="ECO:0000259" key="10">
    <source>
        <dbReference type="Pfam" id="PF04225"/>
    </source>
</evidence>
<feature type="domain" description="Opacity-associated protein A LysM-like" evidence="10">
    <location>
        <begin position="96"/>
        <end position="174"/>
    </location>
</feature>
<keyword evidence="5" id="KW-0378">Hydrolase</keyword>
<evidence type="ECO:0000313" key="12">
    <source>
        <dbReference type="EMBL" id="MDV2078707.1"/>
    </source>
</evidence>
<dbReference type="InterPro" id="IPR007340">
    <property type="entry name" value="LysM_Opacity-associatedA"/>
</dbReference>
<keyword evidence="3" id="KW-0645">Protease</keyword>
<proteinExistence type="predicted"/>
<evidence type="ECO:0000256" key="3">
    <source>
        <dbReference type="ARBA" id="ARBA00022670"/>
    </source>
</evidence>
<keyword evidence="4" id="KW-0479">Metal-binding</keyword>
<accession>A0ABU3VXI7</accession>
<dbReference type="InterPro" id="IPR016047">
    <property type="entry name" value="M23ase_b-sheet_dom"/>
</dbReference>
<evidence type="ECO:0000313" key="13">
    <source>
        <dbReference type="Proteomes" id="UP001269819"/>
    </source>
</evidence>
<evidence type="ECO:0000256" key="7">
    <source>
        <dbReference type="ARBA" id="ARBA00023049"/>
    </source>
</evidence>
<dbReference type="PANTHER" id="PTHR21666">
    <property type="entry name" value="PEPTIDASE-RELATED"/>
    <property type="match status" value="1"/>
</dbReference>
<reference evidence="12 13" key="1">
    <citation type="submission" date="2023-10" db="EMBL/GenBank/DDBJ databases">
        <title>Characteristics and mechanism of a salt-tolerant marine origin heterotrophic nitrifying- aerobic denitrifying bacteria Marinobacter xestospongiae HN1.</title>
        <authorList>
            <person name="Qi R."/>
        </authorList>
    </citation>
    <scope>NUCLEOTIDE SEQUENCE [LARGE SCALE GENOMIC DNA]</scope>
    <source>
        <strain evidence="12 13">HN1</strain>
    </source>
</reference>
<feature type="domain" description="M23ase beta-sheet core" evidence="9">
    <location>
        <begin position="321"/>
        <end position="417"/>
    </location>
</feature>
<keyword evidence="8" id="KW-0732">Signal</keyword>
<evidence type="ECO:0000256" key="5">
    <source>
        <dbReference type="ARBA" id="ARBA00022801"/>
    </source>
</evidence>
<dbReference type="EMBL" id="JAWIIJ010000005">
    <property type="protein sequence ID" value="MDV2078707.1"/>
    <property type="molecule type" value="Genomic_DNA"/>
</dbReference>
<dbReference type="Gene3D" id="2.70.70.10">
    <property type="entry name" value="Glucose Permease (Domain IIA)"/>
    <property type="match status" value="1"/>
</dbReference>
<name>A0ABU3VXI7_9GAMM</name>
<dbReference type="Proteomes" id="UP001269819">
    <property type="component" value="Unassembled WGS sequence"/>
</dbReference>
<evidence type="ECO:0000256" key="4">
    <source>
        <dbReference type="ARBA" id="ARBA00022723"/>
    </source>
</evidence>
<feature type="chain" id="PRO_5046315266" evidence="8">
    <location>
        <begin position="24"/>
        <end position="462"/>
    </location>
</feature>
<evidence type="ECO:0000256" key="8">
    <source>
        <dbReference type="SAM" id="SignalP"/>
    </source>
</evidence>
<evidence type="ECO:0000256" key="1">
    <source>
        <dbReference type="ARBA" id="ARBA00001947"/>
    </source>
</evidence>
<evidence type="ECO:0000259" key="9">
    <source>
        <dbReference type="Pfam" id="PF01551"/>
    </source>
</evidence>
<evidence type="ECO:0000256" key="6">
    <source>
        <dbReference type="ARBA" id="ARBA00022833"/>
    </source>
</evidence>
<evidence type="ECO:0000259" key="11">
    <source>
        <dbReference type="Pfam" id="PF19425"/>
    </source>
</evidence>
<dbReference type="Gene3D" id="3.10.450.350">
    <property type="match status" value="2"/>
</dbReference>